<comment type="caution">
    <text evidence="2">The sequence shown here is derived from an EMBL/GenBank/DDBJ whole genome shotgun (WGS) entry which is preliminary data.</text>
</comment>
<proteinExistence type="predicted"/>
<evidence type="ECO:0000256" key="1">
    <source>
        <dbReference type="SAM" id="MobiDB-lite"/>
    </source>
</evidence>
<feature type="compositionally biased region" description="Polar residues" evidence="1">
    <location>
        <begin position="55"/>
        <end position="64"/>
    </location>
</feature>
<dbReference type="Gene3D" id="2.160.20.10">
    <property type="entry name" value="Single-stranded right-handed beta-helix, Pectin lyase-like"/>
    <property type="match status" value="1"/>
</dbReference>
<gene>
    <name evidence="2" type="ORF">ACFR9U_15075</name>
</gene>
<sequence length="470" mass="50256">MARSSRPSKTQSRRRLLRALTVGAIGSLAGCSFFDGQPTPTPSPTPRRSVGRTPAQGQRTRDVPSTLTQQYETVHNVVQLGADHTGTHSVSSVLDAEIDDQTALYFPRGEYRLESGMTAGGFRNVALVGDRALVRPPQGFTGSLFEFGTDADAAGLRFEGIDFDLTAANTGARPIHAAIQDGLLVRDVTVYGRQDVDHDSMRFDVTSASGSGRVEALRLPDGSVTTYPNTGIYVGEKSVGSLTFADCHVVGFPDNGLYASPAPGKVTVEGGVYANNGIASVRVSGGSRINDARIICDSTRSGLENMRGIRLREGTDVVVDGCTVEMRAVTESDAGITMAEWLEGATIRNTVVQTDANDVPGILAKRPNRRLRADRSTNAGITLEDVRVLGRAANESAISIDNRHGCRLDRVCIDQRGSDRDGITLKNATNGVLTETVIDVTGEPLVLDDARAKRRQVRIGSFGRRCHSGD</sequence>
<protein>
    <submittedName>
        <fullName evidence="2">Right-handed parallel beta-helix repeat-containing protein</fullName>
    </submittedName>
</protein>
<accession>A0ABD6CET1</accession>
<evidence type="ECO:0000313" key="2">
    <source>
        <dbReference type="EMBL" id="MFD1588303.1"/>
    </source>
</evidence>
<name>A0ABD6CET1_9EURY</name>
<dbReference type="PROSITE" id="PS51257">
    <property type="entry name" value="PROKAR_LIPOPROTEIN"/>
    <property type="match status" value="1"/>
</dbReference>
<evidence type="ECO:0000313" key="3">
    <source>
        <dbReference type="Proteomes" id="UP001597119"/>
    </source>
</evidence>
<dbReference type="RefSeq" id="WP_247381530.1">
    <property type="nucleotide sequence ID" value="NZ_JALLGV010000010.1"/>
</dbReference>
<dbReference type="InterPro" id="IPR012334">
    <property type="entry name" value="Pectin_lyas_fold"/>
</dbReference>
<feature type="region of interest" description="Disordered" evidence="1">
    <location>
        <begin position="32"/>
        <end position="64"/>
    </location>
</feature>
<dbReference type="InterPro" id="IPR011050">
    <property type="entry name" value="Pectin_lyase_fold/virulence"/>
</dbReference>
<organism evidence="2 3">
    <name type="scientific">Halorientalis brevis</name>
    <dbReference type="NCBI Taxonomy" id="1126241"/>
    <lineage>
        <taxon>Archaea</taxon>
        <taxon>Methanobacteriati</taxon>
        <taxon>Methanobacteriota</taxon>
        <taxon>Stenosarchaea group</taxon>
        <taxon>Halobacteria</taxon>
        <taxon>Halobacteriales</taxon>
        <taxon>Haloarculaceae</taxon>
        <taxon>Halorientalis</taxon>
    </lineage>
</organism>
<dbReference type="EMBL" id="JBHUDJ010000011">
    <property type="protein sequence ID" value="MFD1588303.1"/>
    <property type="molecule type" value="Genomic_DNA"/>
</dbReference>
<dbReference type="SUPFAM" id="SSF51126">
    <property type="entry name" value="Pectin lyase-like"/>
    <property type="match status" value="1"/>
</dbReference>
<keyword evidence="3" id="KW-1185">Reference proteome</keyword>
<dbReference type="Proteomes" id="UP001597119">
    <property type="component" value="Unassembled WGS sequence"/>
</dbReference>
<dbReference type="AlphaFoldDB" id="A0ABD6CET1"/>
<reference evidence="2 3" key="1">
    <citation type="journal article" date="2019" name="Int. J. Syst. Evol. Microbiol.">
        <title>The Global Catalogue of Microorganisms (GCM) 10K type strain sequencing project: providing services to taxonomists for standard genome sequencing and annotation.</title>
        <authorList>
            <consortium name="The Broad Institute Genomics Platform"/>
            <consortium name="The Broad Institute Genome Sequencing Center for Infectious Disease"/>
            <person name="Wu L."/>
            <person name="Ma J."/>
        </authorList>
    </citation>
    <scope>NUCLEOTIDE SEQUENCE [LARGE SCALE GENOMIC DNA]</scope>
    <source>
        <strain evidence="2 3">CGMCC 1.12125</strain>
    </source>
</reference>